<dbReference type="Pfam" id="PF07635">
    <property type="entry name" value="PSCyt1"/>
    <property type="match status" value="1"/>
</dbReference>
<dbReference type="Proteomes" id="UP001596052">
    <property type="component" value="Unassembled WGS sequence"/>
</dbReference>
<protein>
    <submittedName>
        <fullName evidence="8">DUF1592 domain-containing protein</fullName>
    </submittedName>
</protein>
<evidence type="ECO:0000259" key="2">
    <source>
        <dbReference type="Pfam" id="PF07624"/>
    </source>
</evidence>
<dbReference type="Pfam" id="PF07624">
    <property type="entry name" value="PSD2"/>
    <property type="match status" value="1"/>
</dbReference>
<feature type="domain" description="DUF1595" evidence="7">
    <location>
        <begin position="477"/>
        <end position="538"/>
    </location>
</feature>
<name>A0ABW0KL16_9BACT</name>
<evidence type="ECO:0000313" key="8">
    <source>
        <dbReference type="EMBL" id="MFC5453271.1"/>
    </source>
</evidence>
<comment type="caution">
    <text evidence="8">The sequence shown here is derived from an EMBL/GenBank/DDBJ whole genome shotgun (WGS) entry which is preliminary data.</text>
</comment>
<dbReference type="InterPro" id="IPR011478">
    <property type="entry name" value="DUF1585"/>
</dbReference>
<dbReference type="RefSeq" id="WP_377162189.1">
    <property type="nucleotide sequence ID" value="NZ_JBHSMQ010000001.1"/>
</dbReference>
<keyword evidence="1" id="KW-0732">Signal</keyword>
<evidence type="ECO:0000259" key="6">
    <source>
        <dbReference type="Pfam" id="PF07635"/>
    </source>
</evidence>
<dbReference type="InterPro" id="IPR011429">
    <property type="entry name" value="Cyt_c_Planctomycete-type"/>
</dbReference>
<organism evidence="8 9">
    <name type="scientific">Prosthecobacter fluviatilis</name>
    <dbReference type="NCBI Taxonomy" id="445931"/>
    <lineage>
        <taxon>Bacteria</taxon>
        <taxon>Pseudomonadati</taxon>
        <taxon>Verrucomicrobiota</taxon>
        <taxon>Verrucomicrobiia</taxon>
        <taxon>Verrucomicrobiales</taxon>
        <taxon>Verrucomicrobiaceae</taxon>
        <taxon>Prosthecobacter</taxon>
    </lineage>
</organism>
<dbReference type="Pfam" id="PF07626">
    <property type="entry name" value="PSD3"/>
    <property type="match status" value="1"/>
</dbReference>
<dbReference type="InterPro" id="IPR013039">
    <property type="entry name" value="DUF1588"/>
</dbReference>
<sequence>MIRPFLFLAILLSTDALSQTTEAPGHAVMDQRHKVLFQETCVSCHGPEKQKGKFRVDDLSFEIKDLETAEKWQKVLNQMNSGDMPPEDEKQPAKEAKADFLDDLANVMVAARRSLGDQKGVITMRRLNRREYKNTLRELLGVDVNVSDLPADGGGGFDTVGANLFMSANQFEQYQLIGREAMEEAFAWQAAAGVEKKLHYEGETTTPVVRKFVDYQIDAQKRAQNWVKAVEEAAAKPENKDIVAKIRKESKNDGIFRREWARIPGAPNPRSFGFDKKGENDADLANDSLGAGWLKYHQYYISQPAVDKGAYLGTQTRHPAELNVNYIELLVPFDWPVGNYVVRVCAGATKDAPPERRFLDFGIYARTGRVMASHEITASIEKPQVIEIPLTLTRSNMTRENRLLFVREKGSWDTNEEGGRKRAEAVKRNGIGPELTLWVDWIEVERVPDAAKPKPPGIAALGIPLDEKSPAPTPPELRAGLERFATEAFRGTAPTADYIDRLVRLYEVRRKAGDKHSAALKETLAVVLSSPMFLYLAEPIPDEKHRALTGPELATRLAYFLWSAPPDAALRELGKSGELMKPAVLAAQTERLLNDPRSGNFLEAFTHQWLGLDRIDFFEVNRTLYPRFDSGTKVAAKAEIHETMAHVMQTNSSLRDLLKADYVMINRVLAHYYGIPGVKGDGYEKIMLPKDSPRGGLLGMAGIHFMGGNGERTSPVERGAWVLRKLLHDPPPPAPANVPAITRLAGKVLTTHERLLAHQEDPQCASCHRKIDPIGFGLENFDAAGQWRTEDSYMAVDANGKADPKTKKTWTIEAAAALYKGPAFKDYFELRDIIASRSDAFARGFSEALLEFALGRPPGFRDEPLLASMVQQAGKKNLAIREFIHALVASQEFHTK</sequence>
<evidence type="ECO:0000259" key="3">
    <source>
        <dbReference type="Pfam" id="PF07626"/>
    </source>
</evidence>
<feature type="chain" id="PRO_5046832010" evidence="1">
    <location>
        <begin position="19"/>
        <end position="896"/>
    </location>
</feature>
<dbReference type="InterPro" id="IPR013036">
    <property type="entry name" value="DUF1587"/>
</dbReference>
<proteinExistence type="predicted"/>
<evidence type="ECO:0000256" key="1">
    <source>
        <dbReference type="SAM" id="SignalP"/>
    </source>
</evidence>
<dbReference type="Pfam" id="PF07631">
    <property type="entry name" value="PSD4"/>
    <property type="match status" value="1"/>
</dbReference>
<dbReference type="InterPro" id="IPR013043">
    <property type="entry name" value="DUF1595"/>
</dbReference>
<evidence type="ECO:0000259" key="7">
    <source>
        <dbReference type="Pfam" id="PF07637"/>
    </source>
</evidence>
<feature type="domain" description="DUF1587" evidence="3">
    <location>
        <begin position="125"/>
        <end position="187"/>
    </location>
</feature>
<feature type="domain" description="Cytochrome C Planctomycete-type" evidence="6">
    <location>
        <begin position="41"/>
        <end position="88"/>
    </location>
</feature>
<dbReference type="InterPro" id="IPR013042">
    <property type="entry name" value="DUF1592"/>
</dbReference>
<feature type="domain" description="DUF1588" evidence="4">
    <location>
        <begin position="694"/>
        <end position="791"/>
    </location>
</feature>
<gene>
    <name evidence="8" type="ORF">ACFQDI_00255</name>
</gene>
<feature type="domain" description="DUF1585" evidence="2">
    <location>
        <begin position="821"/>
        <end position="893"/>
    </location>
</feature>
<keyword evidence="9" id="KW-1185">Reference proteome</keyword>
<accession>A0ABW0KL16</accession>
<dbReference type="EMBL" id="JBHSMQ010000001">
    <property type="protein sequence ID" value="MFC5453271.1"/>
    <property type="molecule type" value="Genomic_DNA"/>
</dbReference>
<dbReference type="Pfam" id="PF07627">
    <property type="entry name" value="PSCyt3"/>
    <property type="match status" value="1"/>
</dbReference>
<dbReference type="Pfam" id="PF07637">
    <property type="entry name" value="PSD5"/>
    <property type="match status" value="1"/>
</dbReference>
<evidence type="ECO:0000259" key="4">
    <source>
        <dbReference type="Pfam" id="PF07627"/>
    </source>
</evidence>
<feature type="signal peptide" evidence="1">
    <location>
        <begin position="1"/>
        <end position="18"/>
    </location>
</feature>
<feature type="domain" description="DUF1592" evidence="5">
    <location>
        <begin position="548"/>
        <end position="675"/>
    </location>
</feature>
<evidence type="ECO:0000313" key="9">
    <source>
        <dbReference type="Proteomes" id="UP001596052"/>
    </source>
</evidence>
<reference evidence="9" key="1">
    <citation type="journal article" date="2019" name="Int. J. Syst. Evol. Microbiol.">
        <title>The Global Catalogue of Microorganisms (GCM) 10K type strain sequencing project: providing services to taxonomists for standard genome sequencing and annotation.</title>
        <authorList>
            <consortium name="The Broad Institute Genomics Platform"/>
            <consortium name="The Broad Institute Genome Sequencing Center for Infectious Disease"/>
            <person name="Wu L."/>
            <person name="Ma J."/>
        </authorList>
    </citation>
    <scope>NUCLEOTIDE SEQUENCE [LARGE SCALE GENOMIC DNA]</scope>
    <source>
        <strain evidence="9">CGMCC 4.1469</strain>
    </source>
</reference>
<evidence type="ECO:0000259" key="5">
    <source>
        <dbReference type="Pfam" id="PF07631"/>
    </source>
</evidence>